<dbReference type="CDD" id="cd03809">
    <property type="entry name" value="GT4_MtfB-like"/>
    <property type="match status" value="1"/>
</dbReference>
<evidence type="ECO:0000313" key="4">
    <source>
        <dbReference type="EMBL" id="OGY53107.1"/>
    </source>
</evidence>
<dbReference type="PANTHER" id="PTHR46401">
    <property type="entry name" value="GLYCOSYLTRANSFERASE WBBK-RELATED"/>
    <property type="match status" value="1"/>
</dbReference>
<dbReference type="AlphaFoldDB" id="A0A1G1YNU4"/>
<feature type="domain" description="Glycosyltransferase subfamily 4-like N-terminal" evidence="3">
    <location>
        <begin position="15"/>
        <end position="179"/>
    </location>
</feature>
<sequence>MKIGLDARLYGSQHGGIGRYTENLIKQLELQTDQNTKLFIFLSKDNFNDYQPSNKNFQKVLADFKVYGLKEQLLFPPLLKKYQLDLVHFPHFNAPIFYRGKFIVTIHDLIISHYPNSRTTTLNPLVYKIKLFFYKVIIKNAAQKAKKIIAVSKYTKKDIIKLLKIEPAKIIVTYEGVDLPKTSQMNCNELKTKLGISKDFLLYVGSAYPHKNLEKLISAFKIIDNPNLQLVLVGKKNYFYNRLAKEIKKEKLENNVILTDYLSDDELTGLYKSAKLYVFPSLIEGFGLPPLEAQSYSLPVVSSNSTCLPEILGESAVYFDPDNIQTIVKVITNTLNNPELLASLKVKGLENVKRYSWDDCAQKTLKEYQQN</sequence>
<comment type="caution">
    <text evidence="4">The sequence shown here is derived from an EMBL/GenBank/DDBJ whole genome shotgun (WGS) entry which is preliminary data.</text>
</comment>
<dbReference type="SUPFAM" id="SSF53756">
    <property type="entry name" value="UDP-Glycosyltransferase/glycogen phosphorylase"/>
    <property type="match status" value="1"/>
</dbReference>
<dbReference type="EMBL" id="MHIM01000004">
    <property type="protein sequence ID" value="OGY53107.1"/>
    <property type="molecule type" value="Genomic_DNA"/>
</dbReference>
<keyword evidence="1" id="KW-0808">Transferase</keyword>
<name>A0A1G1YNU4_9BACT</name>
<reference evidence="4 5" key="1">
    <citation type="journal article" date="2016" name="Nat. Commun.">
        <title>Thousands of microbial genomes shed light on interconnected biogeochemical processes in an aquifer system.</title>
        <authorList>
            <person name="Anantharaman K."/>
            <person name="Brown C.T."/>
            <person name="Hug L.A."/>
            <person name="Sharon I."/>
            <person name="Castelle C.J."/>
            <person name="Probst A.J."/>
            <person name="Thomas B.C."/>
            <person name="Singh A."/>
            <person name="Wilkins M.J."/>
            <person name="Karaoz U."/>
            <person name="Brodie E.L."/>
            <person name="Williams K.H."/>
            <person name="Hubbard S.S."/>
            <person name="Banfield J.F."/>
        </authorList>
    </citation>
    <scope>NUCLEOTIDE SEQUENCE [LARGE SCALE GENOMIC DNA]</scope>
</reference>
<proteinExistence type="predicted"/>
<dbReference type="InterPro" id="IPR028098">
    <property type="entry name" value="Glyco_trans_4-like_N"/>
</dbReference>
<feature type="domain" description="Glycosyl transferase family 1" evidence="2">
    <location>
        <begin position="197"/>
        <end position="345"/>
    </location>
</feature>
<dbReference type="Pfam" id="PF13439">
    <property type="entry name" value="Glyco_transf_4"/>
    <property type="match status" value="1"/>
</dbReference>
<evidence type="ECO:0008006" key="6">
    <source>
        <dbReference type="Google" id="ProtNLM"/>
    </source>
</evidence>
<dbReference type="InterPro" id="IPR001296">
    <property type="entry name" value="Glyco_trans_1"/>
</dbReference>
<dbReference type="PANTHER" id="PTHR46401:SF2">
    <property type="entry name" value="GLYCOSYLTRANSFERASE WBBK-RELATED"/>
    <property type="match status" value="1"/>
</dbReference>
<protein>
    <recommendedName>
        <fullName evidence="6">Glycosyl transferase family 1</fullName>
    </recommendedName>
</protein>
<dbReference type="GO" id="GO:0016757">
    <property type="term" value="F:glycosyltransferase activity"/>
    <property type="evidence" value="ECO:0007669"/>
    <property type="project" value="InterPro"/>
</dbReference>
<accession>A0A1G1YNU4</accession>
<dbReference type="Pfam" id="PF00534">
    <property type="entry name" value="Glycos_transf_1"/>
    <property type="match status" value="1"/>
</dbReference>
<dbReference type="GO" id="GO:0009103">
    <property type="term" value="P:lipopolysaccharide biosynthetic process"/>
    <property type="evidence" value="ECO:0007669"/>
    <property type="project" value="TreeGrafter"/>
</dbReference>
<dbReference type="Gene3D" id="3.40.50.2000">
    <property type="entry name" value="Glycogen Phosphorylase B"/>
    <property type="match status" value="2"/>
</dbReference>
<dbReference type="Proteomes" id="UP000177376">
    <property type="component" value="Unassembled WGS sequence"/>
</dbReference>
<gene>
    <name evidence="4" type="ORF">A3A02_00110</name>
</gene>
<evidence type="ECO:0000259" key="2">
    <source>
        <dbReference type="Pfam" id="PF00534"/>
    </source>
</evidence>
<evidence type="ECO:0000259" key="3">
    <source>
        <dbReference type="Pfam" id="PF13439"/>
    </source>
</evidence>
<evidence type="ECO:0000256" key="1">
    <source>
        <dbReference type="ARBA" id="ARBA00022679"/>
    </source>
</evidence>
<organism evidence="4 5">
    <name type="scientific">Candidatus Buchananbacteria bacterium RIFCSPLOWO2_01_FULL_39_33</name>
    <dbReference type="NCBI Taxonomy" id="1797543"/>
    <lineage>
        <taxon>Bacteria</taxon>
        <taxon>Candidatus Buchananiibacteriota</taxon>
    </lineage>
</organism>
<evidence type="ECO:0000313" key="5">
    <source>
        <dbReference type="Proteomes" id="UP000177376"/>
    </source>
</evidence>